<keyword evidence="4 5" id="KW-0472">Membrane</keyword>
<feature type="transmembrane region" description="Helical" evidence="5">
    <location>
        <begin position="201"/>
        <end position="225"/>
    </location>
</feature>
<feature type="transmembrane region" description="Helical" evidence="5">
    <location>
        <begin position="44"/>
        <end position="69"/>
    </location>
</feature>
<protein>
    <recommendedName>
        <fullName evidence="6">Major facilitator superfamily (MFS) profile domain-containing protein</fullName>
    </recommendedName>
</protein>
<gene>
    <name evidence="7" type="ORF">GTA08_BOTSDO09319</name>
</gene>
<reference evidence="7" key="1">
    <citation type="submission" date="2020-04" db="EMBL/GenBank/DDBJ databases">
        <title>Genome Assembly and Annotation of Botryosphaeria dothidea sdau 11-99, a Latent Pathogen of Apple Fruit Ring Rot in China.</title>
        <authorList>
            <person name="Yu C."/>
            <person name="Diao Y."/>
            <person name="Lu Q."/>
            <person name="Zhao J."/>
            <person name="Cui S."/>
            <person name="Peng C."/>
            <person name="He B."/>
            <person name="Liu H."/>
        </authorList>
    </citation>
    <scope>NUCLEOTIDE SEQUENCE [LARGE SCALE GENOMIC DNA]</scope>
    <source>
        <strain evidence="7">Sdau11-99</strain>
    </source>
</reference>
<dbReference type="InterPro" id="IPR036259">
    <property type="entry name" value="MFS_trans_sf"/>
</dbReference>
<evidence type="ECO:0000256" key="3">
    <source>
        <dbReference type="ARBA" id="ARBA00022989"/>
    </source>
</evidence>
<comment type="subcellular location">
    <subcellularLocation>
        <location evidence="1">Membrane</location>
        <topology evidence="1">Multi-pass membrane protein</topology>
    </subcellularLocation>
</comment>
<dbReference type="AlphaFoldDB" id="A0A8H4IKN4"/>
<organism evidence="7 8">
    <name type="scientific">Botryosphaeria dothidea</name>
    <dbReference type="NCBI Taxonomy" id="55169"/>
    <lineage>
        <taxon>Eukaryota</taxon>
        <taxon>Fungi</taxon>
        <taxon>Dikarya</taxon>
        <taxon>Ascomycota</taxon>
        <taxon>Pezizomycotina</taxon>
        <taxon>Dothideomycetes</taxon>
        <taxon>Dothideomycetes incertae sedis</taxon>
        <taxon>Botryosphaeriales</taxon>
        <taxon>Botryosphaeriaceae</taxon>
        <taxon>Botryosphaeria</taxon>
    </lineage>
</organism>
<dbReference type="Pfam" id="PF07690">
    <property type="entry name" value="MFS_1"/>
    <property type="match status" value="1"/>
</dbReference>
<dbReference type="PROSITE" id="PS50850">
    <property type="entry name" value="MFS"/>
    <property type="match status" value="1"/>
</dbReference>
<feature type="transmembrane region" description="Helical" evidence="5">
    <location>
        <begin position="400"/>
        <end position="419"/>
    </location>
</feature>
<dbReference type="PANTHER" id="PTHR23501">
    <property type="entry name" value="MAJOR FACILITATOR SUPERFAMILY"/>
    <property type="match status" value="1"/>
</dbReference>
<evidence type="ECO:0000256" key="4">
    <source>
        <dbReference type="ARBA" id="ARBA00023136"/>
    </source>
</evidence>
<dbReference type="GO" id="GO:0022857">
    <property type="term" value="F:transmembrane transporter activity"/>
    <property type="evidence" value="ECO:0007669"/>
    <property type="project" value="InterPro"/>
</dbReference>
<evidence type="ECO:0000256" key="5">
    <source>
        <dbReference type="SAM" id="Phobius"/>
    </source>
</evidence>
<dbReference type="PRINTS" id="PR01036">
    <property type="entry name" value="TCRTETB"/>
</dbReference>
<name>A0A8H4IKN4_9PEZI</name>
<feature type="transmembrane region" description="Helical" evidence="5">
    <location>
        <begin position="81"/>
        <end position="101"/>
    </location>
</feature>
<feature type="transmembrane region" description="Helical" evidence="5">
    <location>
        <begin position="347"/>
        <end position="366"/>
    </location>
</feature>
<feature type="transmembrane region" description="Helical" evidence="5">
    <location>
        <begin position="308"/>
        <end position="327"/>
    </location>
</feature>
<dbReference type="FunFam" id="1.20.1720.10:FF:000018">
    <property type="entry name" value="Putative MFS multidrug transporter"/>
    <property type="match status" value="1"/>
</dbReference>
<evidence type="ECO:0000259" key="6">
    <source>
        <dbReference type="PROSITE" id="PS50850"/>
    </source>
</evidence>
<dbReference type="InterPro" id="IPR011701">
    <property type="entry name" value="MFS"/>
</dbReference>
<feature type="domain" description="Major facilitator superfamily (MFS) profile" evidence="6">
    <location>
        <begin position="47"/>
        <end position="545"/>
    </location>
</feature>
<feature type="transmembrane region" description="Helical" evidence="5">
    <location>
        <begin position="373"/>
        <end position="394"/>
    </location>
</feature>
<dbReference type="Proteomes" id="UP000572817">
    <property type="component" value="Unassembled WGS sequence"/>
</dbReference>
<feature type="transmembrane region" description="Helical" evidence="5">
    <location>
        <begin position="237"/>
        <end position="258"/>
    </location>
</feature>
<dbReference type="GO" id="GO:0005886">
    <property type="term" value="C:plasma membrane"/>
    <property type="evidence" value="ECO:0007669"/>
    <property type="project" value="TreeGrafter"/>
</dbReference>
<comment type="caution">
    <text evidence="7">The sequence shown here is derived from an EMBL/GenBank/DDBJ whole genome shotgun (WGS) entry which is preliminary data.</text>
</comment>
<proteinExistence type="predicted"/>
<dbReference type="InterPro" id="IPR020846">
    <property type="entry name" value="MFS_dom"/>
</dbReference>
<keyword evidence="2 5" id="KW-0812">Transmembrane</keyword>
<feature type="transmembrane region" description="Helical" evidence="5">
    <location>
        <begin position="270"/>
        <end position="287"/>
    </location>
</feature>
<dbReference type="SUPFAM" id="SSF103473">
    <property type="entry name" value="MFS general substrate transporter"/>
    <property type="match status" value="1"/>
</dbReference>
<keyword evidence="3 5" id="KW-1133">Transmembrane helix</keyword>
<feature type="transmembrane region" description="Helical" evidence="5">
    <location>
        <begin position="521"/>
        <end position="539"/>
    </location>
</feature>
<dbReference type="Gene3D" id="1.20.1250.20">
    <property type="entry name" value="MFS general substrate transporter like domains"/>
    <property type="match status" value="1"/>
</dbReference>
<evidence type="ECO:0000256" key="2">
    <source>
        <dbReference type="ARBA" id="ARBA00022692"/>
    </source>
</evidence>
<dbReference type="EMBL" id="WWBZ02000062">
    <property type="protein sequence ID" value="KAF4303185.1"/>
    <property type="molecule type" value="Genomic_DNA"/>
</dbReference>
<accession>A0A8H4IKN4</accession>
<dbReference type="Gene3D" id="1.20.1720.10">
    <property type="entry name" value="Multidrug resistance protein D"/>
    <property type="match status" value="1"/>
</dbReference>
<sequence length="572" mass="60888">MTSYADPEFFLEIKSARVSSAAASPPDESGAENFTVSNKLGWRFYAAFSCLCVVNLVSALDAACLPVALPTIAKELHGSGVEAFWSGTSFLLTATVFQPSFASFSQVFGRKPMLLTALTFFTAGAIIGALSNGFTALLIGRSIQGVGGGGIQALTNVIITDLAPLRERGKFVGIIAMMWAIGTVTGPVIGGVFTEKVSWRWMFWLNLPFCALAYIMIPIFLNLKYKPGGFGDKLRKIDWVGSVLFVASTTSFLIPITWGGTMYPWNHWRTLTPLAIGAVGMFVFTLWSKYAVAQPMLPGSLFKSCTSLSTYLGFIVHGIIQWSILFYMPLYFEAAKNFSAIQSGIGLFPWTFTIAPTAVVGGVLIARTGRYRWAIWSGWLLSTAGVGLLVLYRAASPARAWIALGLASGVGLGVLYPALSLCNQAAAPPADVAVAAALSAFFRNYGQMLGVAVGGTVLQNALRARLRRSADAALAAHAAQASRDISALVETIRAMRREGGGAARGAVVAELVDAYCGSLRVLWIVVGVMACVALVASLACTKAFSLERELETEQGFVDAKEEAAAASSDEEC</sequence>
<keyword evidence="8" id="KW-1185">Reference proteome</keyword>
<dbReference type="OrthoDB" id="2351791at2759"/>
<feature type="transmembrane region" description="Helical" evidence="5">
    <location>
        <begin position="113"/>
        <end position="139"/>
    </location>
</feature>
<evidence type="ECO:0000313" key="7">
    <source>
        <dbReference type="EMBL" id="KAF4303185.1"/>
    </source>
</evidence>
<evidence type="ECO:0000313" key="8">
    <source>
        <dbReference type="Proteomes" id="UP000572817"/>
    </source>
</evidence>
<feature type="transmembrane region" description="Helical" evidence="5">
    <location>
        <begin position="171"/>
        <end position="189"/>
    </location>
</feature>
<evidence type="ECO:0000256" key="1">
    <source>
        <dbReference type="ARBA" id="ARBA00004141"/>
    </source>
</evidence>
<dbReference type="PANTHER" id="PTHR23501:SF59">
    <property type="entry name" value="MAJOR FACILITATOR SUPERFAMILY (MFS) PROFILE DOMAIN-CONTAINING PROTEIN-RELATED"/>
    <property type="match status" value="1"/>
</dbReference>